<sequence>MFDNLKNLWALKSQMTEIKKRLDGMIVKVESPNKVFEMVMSGSQEVREIKIMASLANLTDAQIEAELKEVFNKAARDSQAMAAQVMGGLAGINPPQA</sequence>
<dbReference type="AlphaFoldDB" id="B2KE89"/>
<dbReference type="InterPro" id="IPR004401">
    <property type="entry name" value="YbaB/EbfC"/>
</dbReference>
<evidence type="ECO:0008006" key="3">
    <source>
        <dbReference type="Google" id="ProtNLM"/>
    </source>
</evidence>
<reference evidence="1 2" key="1">
    <citation type="journal article" date="2009" name="Appl. Environ. Microbiol.">
        <title>Genomic analysis of 'Elusimicrobium minutum,' the first cultivated representative of the phylum 'Elusimicrobia' (formerly termite group 1).</title>
        <authorList>
            <person name="Herlemann D.P.R."/>
            <person name="Geissinger O."/>
            <person name="Ikeda-Ohtsubo W."/>
            <person name="Kunin V."/>
            <person name="Sun H."/>
            <person name="Lapidus A."/>
            <person name="Hugenholtz P."/>
            <person name="Brune A."/>
        </authorList>
    </citation>
    <scope>NUCLEOTIDE SEQUENCE [LARGE SCALE GENOMIC DNA]</scope>
    <source>
        <strain evidence="1 2">Pei191</strain>
    </source>
</reference>
<dbReference type="Pfam" id="PF02575">
    <property type="entry name" value="YbaB_DNA_bd"/>
    <property type="match status" value="1"/>
</dbReference>
<protein>
    <recommendedName>
        <fullName evidence="3">Nucleoid-associated protein</fullName>
    </recommendedName>
</protein>
<dbReference type="HOGENOM" id="CLU_2342326_0_0_0"/>
<dbReference type="GO" id="GO:0003677">
    <property type="term" value="F:DNA binding"/>
    <property type="evidence" value="ECO:0007669"/>
    <property type="project" value="InterPro"/>
</dbReference>
<dbReference type="Gene3D" id="3.30.1310.10">
    <property type="entry name" value="Nucleoid-associated protein YbaB-like domain"/>
    <property type="match status" value="1"/>
</dbReference>
<dbReference type="EMBL" id="CP001055">
    <property type="protein sequence ID" value="ACC98835.1"/>
    <property type="molecule type" value="Genomic_DNA"/>
</dbReference>
<dbReference type="RefSeq" id="WP_012415450.1">
    <property type="nucleotide sequence ID" value="NC_010644.1"/>
</dbReference>
<dbReference type="Proteomes" id="UP000001029">
    <property type="component" value="Chromosome"/>
</dbReference>
<dbReference type="STRING" id="445932.Emin_1285"/>
<proteinExistence type="predicted"/>
<gene>
    <name evidence="1" type="ordered locus">Emin_1285</name>
</gene>
<accession>B2KE89</accession>
<dbReference type="KEGG" id="emi:Emin_1285"/>
<dbReference type="SUPFAM" id="SSF82607">
    <property type="entry name" value="YbaB-like"/>
    <property type="match status" value="1"/>
</dbReference>
<dbReference type="OrthoDB" id="9803080at2"/>
<evidence type="ECO:0000313" key="2">
    <source>
        <dbReference type="Proteomes" id="UP000001029"/>
    </source>
</evidence>
<dbReference type="InterPro" id="IPR036894">
    <property type="entry name" value="YbaB-like_sf"/>
</dbReference>
<organism evidence="1 2">
    <name type="scientific">Elusimicrobium minutum (strain Pei191)</name>
    <dbReference type="NCBI Taxonomy" id="445932"/>
    <lineage>
        <taxon>Bacteria</taxon>
        <taxon>Pseudomonadati</taxon>
        <taxon>Elusimicrobiota</taxon>
        <taxon>Elusimicrobia</taxon>
        <taxon>Elusimicrobiales</taxon>
        <taxon>Elusimicrobiaceae</taxon>
        <taxon>Elusimicrobium</taxon>
    </lineage>
</organism>
<evidence type="ECO:0000313" key="1">
    <source>
        <dbReference type="EMBL" id="ACC98835.1"/>
    </source>
</evidence>
<name>B2KE89_ELUMP</name>
<keyword evidence="2" id="KW-1185">Reference proteome</keyword>